<evidence type="ECO:0000313" key="3">
    <source>
        <dbReference type="Proteomes" id="UP000193144"/>
    </source>
</evidence>
<feature type="compositionally biased region" description="Pro residues" evidence="1">
    <location>
        <begin position="460"/>
        <end position="471"/>
    </location>
</feature>
<dbReference type="SUPFAM" id="SSF52058">
    <property type="entry name" value="L domain-like"/>
    <property type="match status" value="1"/>
</dbReference>
<gene>
    <name evidence="2" type="ORF">BCR34DRAFT_606696</name>
</gene>
<dbReference type="Gene3D" id="3.80.10.10">
    <property type="entry name" value="Ribonuclease Inhibitor"/>
    <property type="match status" value="1"/>
</dbReference>
<keyword evidence="3" id="KW-1185">Reference proteome</keyword>
<evidence type="ECO:0008006" key="4">
    <source>
        <dbReference type="Google" id="ProtNLM"/>
    </source>
</evidence>
<proteinExistence type="predicted"/>
<dbReference type="OrthoDB" id="3210378at2759"/>
<dbReference type="STRING" id="1231657.A0A1Y1YNS0"/>
<evidence type="ECO:0000313" key="2">
    <source>
        <dbReference type="EMBL" id="ORX99224.1"/>
    </source>
</evidence>
<feature type="region of interest" description="Disordered" evidence="1">
    <location>
        <begin position="23"/>
        <end position="63"/>
    </location>
</feature>
<dbReference type="InterPro" id="IPR032675">
    <property type="entry name" value="LRR_dom_sf"/>
</dbReference>
<feature type="region of interest" description="Disordered" evidence="1">
    <location>
        <begin position="168"/>
        <end position="192"/>
    </location>
</feature>
<feature type="compositionally biased region" description="Polar residues" evidence="1">
    <location>
        <begin position="168"/>
        <end position="183"/>
    </location>
</feature>
<feature type="region of interest" description="Disordered" evidence="1">
    <location>
        <begin position="452"/>
        <end position="480"/>
    </location>
</feature>
<name>A0A1Y1YNS0_9PLEO</name>
<dbReference type="EMBL" id="MCFA01000201">
    <property type="protein sequence ID" value="ORX99224.1"/>
    <property type="molecule type" value="Genomic_DNA"/>
</dbReference>
<feature type="compositionally biased region" description="Basic and acidic residues" evidence="1">
    <location>
        <begin position="23"/>
        <end position="34"/>
    </location>
</feature>
<sequence length="729" mass="80494">MLQVPSRHRSLLSVDDVVQRDFAPRAHRPSRPESSKFSSSFSSTVASSRPTSASAGSTRSWSSSVSSYSSVFGVGFDVPHLIRTPWELERNNKKNSASQRSKPDSVFPAHVFKKLPREVYDCILAQLKQIHFGQNAACPSCYLRDLHNLTLTSRAWDRAATRQMYRNWDQSTQASSAHPSRTPGTGAIRPRATYAGLPDPVSECQYRKEEIVNLVASVVMACPNLERLVGFHVPFTHAFDRLSHALSTRTKLKECMWILSADDTEPDSDEEDDANNMYYHPSLDVTERFLHLNSNHPNLTTLVLYQQSRPSTPLTFRAIIGTLRQFPSLCHLSISNLPASSFTNLALNALPLNLESLRLENLPGINDKGLQRFGTSQASTTLKSLTLINLEISSLVTLSNFLRPELSRLSNLTFVQHKSPSLPSSSEIPTPFFSSPSLRSLHWEITSQACPTPTLSSPFSTPPSSQPPPSTSQPGFPFPNEEPLSCLGTNILATSLKSGFFPSLRQIRIPHDPQGLIQGLCKPRATALIPDDTRLLLSRPRDSVMSNSTFSSAAKWSDPRIDSPFPSPGLGKPTLYEFPPPPPMTTTGPAQSRLAAQARILIGRRTPFMTFRVTDPEGRVLLNKTVYGFLGKLDSRIVYEVKPDRTRAPERDSAINGDILRMRLADADAEGYGDWIDGLEGGRTGSGSDWITSVEDVTGEAEEVGGGQVLGCRHFGRGVKRIVRVKEMF</sequence>
<evidence type="ECO:0000256" key="1">
    <source>
        <dbReference type="SAM" id="MobiDB-lite"/>
    </source>
</evidence>
<organism evidence="2 3">
    <name type="scientific">Clohesyomyces aquaticus</name>
    <dbReference type="NCBI Taxonomy" id="1231657"/>
    <lineage>
        <taxon>Eukaryota</taxon>
        <taxon>Fungi</taxon>
        <taxon>Dikarya</taxon>
        <taxon>Ascomycota</taxon>
        <taxon>Pezizomycotina</taxon>
        <taxon>Dothideomycetes</taxon>
        <taxon>Pleosporomycetidae</taxon>
        <taxon>Pleosporales</taxon>
        <taxon>Lindgomycetaceae</taxon>
        <taxon>Clohesyomyces</taxon>
    </lineage>
</organism>
<reference evidence="2 3" key="1">
    <citation type="submission" date="2016-07" db="EMBL/GenBank/DDBJ databases">
        <title>Pervasive Adenine N6-methylation of Active Genes in Fungi.</title>
        <authorList>
            <consortium name="DOE Joint Genome Institute"/>
            <person name="Mondo S.J."/>
            <person name="Dannebaum R.O."/>
            <person name="Kuo R.C."/>
            <person name="Labutti K."/>
            <person name="Haridas S."/>
            <person name="Kuo A."/>
            <person name="Salamov A."/>
            <person name="Ahrendt S.R."/>
            <person name="Lipzen A."/>
            <person name="Sullivan W."/>
            <person name="Andreopoulos W.B."/>
            <person name="Clum A."/>
            <person name="Lindquist E."/>
            <person name="Daum C."/>
            <person name="Ramamoorthy G.K."/>
            <person name="Gryganskyi A."/>
            <person name="Culley D."/>
            <person name="Magnuson J.K."/>
            <person name="James T.Y."/>
            <person name="O'Malley M.A."/>
            <person name="Stajich J.E."/>
            <person name="Spatafora J.W."/>
            <person name="Visel A."/>
            <person name="Grigoriev I.V."/>
        </authorList>
    </citation>
    <scope>NUCLEOTIDE SEQUENCE [LARGE SCALE GENOMIC DNA]</scope>
    <source>
        <strain evidence="2 3">CBS 115471</strain>
    </source>
</reference>
<feature type="compositionally biased region" description="Low complexity" evidence="1">
    <location>
        <begin position="35"/>
        <end position="63"/>
    </location>
</feature>
<protein>
    <recommendedName>
        <fullName evidence="4">F-box domain-containing protein</fullName>
    </recommendedName>
</protein>
<comment type="caution">
    <text evidence="2">The sequence shown here is derived from an EMBL/GenBank/DDBJ whole genome shotgun (WGS) entry which is preliminary data.</text>
</comment>
<accession>A0A1Y1YNS0</accession>
<dbReference type="Proteomes" id="UP000193144">
    <property type="component" value="Unassembled WGS sequence"/>
</dbReference>
<dbReference type="AlphaFoldDB" id="A0A1Y1YNS0"/>